<name>A0A9X3I5V8_9ACTN</name>
<sequence length="90" mass="10044">MSTLDAPLNDLYDQLESLQRTVLGLERDYRALAERDDLAVDDLGDEMTPGECIARISESLAAVRRSISDAQTRHSEAKEAAARLFTVHRL</sequence>
<comment type="caution">
    <text evidence="2">The sequence shown here is derived from an EMBL/GenBank/DDBJ whole genome shotgun (WGS) entry which is preliminary data.</text>
</comment>
<accession>A0A9X3I5V8</accession>
<keyword evidence="1" id="KW-0175">Coiled coil</keyword>
<dbReference type="RefSeq" id="WP_266063117.1">
    <property type="nucleotide sequence ID" value="NZ_JAPKFM010000024.1"/>
</dbReference>
<protein>
    <submittedName>
        <fullName evidence="2">Uncharacterized protein</fullName>
    </submittedName>
</protein>
<organism evidence="2 3">
    <name type="scientific">Gordonia aquimaris</name>
    <dbReference type="NCBI Taxonomy" id="2984863"/>
    <lineage>
        <taxon>Bacteria</taxon>
        <taxon>Bacillati</taxon>
        <taxon>Actinomycetota</taxon>
        <taxon>Actinomycetes</taxon>
        <taxon>Mycobacteriales</taxon>
        <taxon>Gordoniaceae</taxon>
        <taxon>Gordonia</taxon>
    </lineage>
</organism>
<evidence type="ECO:0000313" key="3">
    <source>
        <dbReference type="Proteomes" id="UP001143347"/>
    </source>
</evidence>
<reference evidence="2" key="1">
    <citation type="submission" date="2022-10" db="EMBL/GenBank/DDBJ databases">
        <title>WGS of marine actinomycetes from Thailand.</title>
        <authorList>
            <person name="Thawai C."/>
        </authorList>
    </citation>
    <scope>NUCLEOTIDE SEQUENCE</scope>
    <source>
        <strain evidence="2">SW21</strain>
    </source>
</reference>
<evidence type="ECO:0000313" key="2">
    <source>
        <dbReference type="EMBL" id="MCX2966208.1"/>
    </source>
</evidence>
<keyword evidence="3" id="KW-1185">Reference proteome</keyword>
<feature type="coiled-coil region" evidence="1">
    <location>
        <begin position="8"/>
        <end position="35"/>
    </location>
</feature>
<dbReference type="EMBL" id="JAPKFM010000024">
    <property type="protein sequence ID" value="MCX2966208.1"/>
    <property type="molecule type" value="Genomic_DNA"/>
</dbReference>
<gene>
    <name evidence="2" type="ORF">OSB52_19170</name>
</gene>
<proteinExistence type="predicted"/>
<dbReference type="AlphaFoldDB" id="A0A9X3I5V8"/>
<dbReference type="Proteomes" id="UP001143347">
    <property type="component" value="Unassembled WGS sequence"/>
</dbReference>
<evidence type="ECO:0000256" key="1">
    <source>
        <dbReference type="SAM" id="Coils"/>
    </source>
</evidence>